<proteinExistence type="predicted"/>
<evidence type="ECO:0000256" key="4">
    <source>
        <dbReference type="SAM" id="Coils"/>
    </source>
</evidence>
<dbReference type="HOGENOM" id="CLU_018738_0_0_1"/>
<feature type="coiled-coil region" evidence="4">
    <location>
        <begin position="117"/>
        <end position="144"/>
    </location>
</feature>
<keyword evidence="8" id="KW-1185">Reference proteome</keyword>
<gene>
    <name evidence="7" type="ORF">CSUB01_08599</name>
</gene>
<feature type="region of interest" description="Disordered" evidence="5">
    <location>
        <begin position="385"/>
        <end position="406"/>
    </location>
</feature>
<name>A0A066X9E7_COLSU</name>
<feature type="region of interest" description="Disordered" evidence="5">
    <location>
        <begin position="464"/>
        <end position="539"/>
    </location>
</feature>
<dbReference type="PANTHER" id="PTHR15107:SF0">
    <property type="entry name" value="DNA ENDONUCLEASE ACTIVATOR CTP1 C-TERMINAL DOMAIN-CONTAINING PROTEIN"/>
    <property type="match status" value="1"/>
</dbReference>
<feature type="compositionally biased region" description="Low complexity" evidence="5">
    <location>
        <begin position="229"/>
        <end position="238"/>
    </location>
</feature>
<comment type="subcellular location">
    <subcellularLocation>
        <location evidence="1">Nucleus</location>
    </subcellularLocation>
</comment>
<keyword evidence="4" id="KW-0175">Coiled coil</keyword>
<evidence type="ECO:0000256" key="5">
    <source>
        <dbReference type="SAM" id="MobiDB-lite"/>
    </source>
</evidence>
<dbReference type="eggNOG" id="ENOG502S92Z">
    <property type="taxonomic scope" value="Eukaryota"/>
</dbReference>
<feature type="region of interest" description="Disordered" evidence="5">
    <location>
        <begin position="170"/>
        <end position="293"/>
    </location>
</feature>
<evidence type="ECO:0000313" key="7">
    <source>
        <dbReference type="EMBL" id="KDN64294.1"/>
    </source>
</evidence>
<organism evidence="7 8">
    <name type="scientific">Colletotrichum sublineola</name>
    <name type="common">Sorghum anthracnose fungus</name>
    <dbReference type="NCBI Taxonomy" id="1173701"/>
    <lineage>
        <taxon>Eukaryota</taxon>
        <taxon>Fungi</taxon>
        <taxon>Dikarya</taxon>
        <taxon>Ascomycota</taxon>
        <taxon>Pezizomycotina</taxon>
        <taxon>Sordariomycetes</taxon>
        <taxon>Hypocreomycetidae</taxon>
        <taxon>Glomerellales</taxon>
        <taxon>Glomerellaceae</taxon>
        <taxon>Colletotrichum</taxon>
        <taxon>Colletotrichum graminicola species complex</taxon>
    </lineage>
</organism>
<dbReference type="InterPro" id="IPR013882">
    <property type="entry name" value="Ctp1_C"/>
</dbReference>
<feature type="region of interest" description="Disordered" evidence="5">
    <location>
        <begin position="74"/>
        <end position="101"/>
    </location>
</feature>
<evidence type="ECO:0000256" key="1">
    <source>
        <dbReference type="ARBA" id="ARBA00004123"/>
    </source>
</evidence>
<dbReference type="OrthoDB" id="5801062at2759"/>
<evidence type="ECO:0000256" key="2">
    <source>
        <dbReference type="ARBA" id="ARBA00022763"/>
    </source>
</evidence>
<evidence type="ECO:0000256" key="3">
    <source>
        <dbReference type="ARBA" id="ARBA00023242"/>
    </source>
</evidence>
<feature type="compositionally biased region" description="Basic and acidic residues" evidence="5">
    <location>
        <begin position="275"/>
        <end position="287"/>
    </location>
</feature>
<dbReference type="EMBL" id="JMSE01001145">
    <property type="protein sequence ID" value="KDN64294.1"/>
    <property type="molecule type" value="Genomic_DNA"/>
</dbReference>
<dbReference type="Pfam" id="PF08573">
    <property type="entry name" value="SAE2"/>
    <property type="match status" value="1"/>
</dbReference>
<feature type="compositionally biased region" description="Basic and acidic residues" evidence="5">
    <location>
        <begin position="170"/>
        <end position="182"/>
    </location>
</feature>
<feature type="domain" description="DNA endonuclease activator Ctp1 C-terminal" evidence="6">
    <location>
        <begin position="563"/>
        <end position="673"/>
    </location>
</feature>
<dbReference type="GO" id="GO:0010792">
    <property type="term" value="P:DNA double-strand break processing involved in repair via single-strand annealing"/>
    <property type="evidence" value="ECO:0007669"/>
    <property type="project" value="TreeGrafter"/>
</dbReference>
<dbReference type="OMA" id="HRFSRMQ"/>
<accession>A0A066X9E7</accession>
<dbReference type="Proteomes" id="UP000027238">
    <property type="component" value="Unassembled WGS sequence"/>
</dbReference>
<evidence type="ECO:0000313" key="8">
    <source>
        <dbReference type="Proteomes" id="UP000027238"/>
    </source>
</evidence>
<dbReference type="GO" id="GO:0003684">
    <property type="term" value="F:damaged DNA binding"/>
    <property type="evidence" value="ECO:0007669"/>
    <property type="project" value="TreeGrafter"/>
</dbReference>
<evidence type="ECO:0000259" key="6">
    <source>
        <dbReference type="Pfam" id="PF08573"/>
    </source>
</evidence>
<dbReference type="PANTHER" id="PTHR15107">
    <property type="entry name" value="RETINOBLASTOMA BINDING PROTEIN 8"/>
    <property type="match status" value="1"/>
</dbReference>
<dbReference type="InterPro" id="IPR033316">
    <property type="entry name" value="RBBP8-like"/>
</dbReference>
<keyword evidence="3" id="KW-0539">Nucleus</keyword>
<keyword evidence="2" id="KW-0227">DNA damage</keyword>
<protein>
    <submittedName>
        <fullName evidence="7">Putative DNA repair protein/CtIP</fullName>
    </submittedName>
</protein>
<dbReference type="GO" id="GO:0005634">
    <property type="term" value="C:nucleus"/>
    <property type="evidence" value="ECO:0007669"/>
    <property type="project" value="UniProtKB-SubCell"/>
</dbReference>
<sequence>MESWSPASRAAVQNAFNALRETISKEAQNEVEQRLKENNQTHALLTDELEILRSRSAEVDRLEEENRKLRTKLLQFHQQTRSTESSRDSPRPNYVSCDQATNTDSMSTVNFEKGHELEQVLRESQKLRRKYNALDQNFKILKSEFNKRRDENKRWEEYATNLEAKIKLFEKSRKEPDEDAHSTEALSEPSRPQVVLTSGYASDPGAGPVSTRETAESTRHIPFKSVAATTSTTITTTTGKDATRDPTPEESTEGETTEGSKDDDVLTLPPLRQPPKTDSDIRIKPEPSSDGPVVVSERFVGKRKHSDDSIEQQGRRRIKVESSNIAGDPFTSQLQQESMDLDEVGQKLRLVDAGRAKTTAPLFVRPDNTGTPTAKNLDSSTVLTPVNPNARPMRPHEVKTVEKPTKKGLAHSIESLAEDGLIYEKSGRGGLAEAQLRTPQPPGRLSTLLNMPSPEQAPAIVRSAPRLRGMHRASADNGPQFPERRELPFSKERRERLKETTSIRNELDETTEHGTPRPLSRNRSGAHTPLPAVRGSLRTKPVASMRLEDFKVNPKFNDGSDYAYSEVVRGKDDRACLPGCTDMNCCGKQFRAMALAQRNNAERTLASDTKLFEDYLGDRVAITLGMSKAEKDELWVEAKTWQLANELGKHRHRYARRPSPPGFWNADFPTTQEVEDEKSEAEKRERHLIRESRRLFTVAASFAAAFLASARLITPDDRHHSPIWCLNRALAFCRPPPANHEKVTHDLRAFGNIALAHPTRSNNATIELRTDYRFPLSTLHRDRADNCFEES</sequence>
<feature type="compositionally biased region" description="Basic and acidic residues" evidence="5">
    <location>
        <begin position="482"/>
        <end position="515"/>
    </location>
</feature>
<comment type="caution">
    <text evidence="7">The sequence shown here is derived from an EMBL/GenBank/DDBJ whole genome shotgun (WGS) entry which is preliminary data.</text>
</comment>
<reference evidence="8" key="1">
    <citation type="journal article" date="2014" name="Genome Announc.">
        <title>Draft genome sequence of Colletotrichum sublineola, a destructive pathogen of cultivated sorghum.</title>
        <authorList>
            <person name="Baroncelli R."/>
            <person name="Sanz-Martin J.M."/>
            <person name="Rech G.E."/>
            <person name="Sukno S.A."/>
            <person name="Thon M.R."/>
        </authorList>
    </citation>
    <scope>NUCLEOTIDE SEQUENCE [LARGE SCALE GENOMIC DNA]</scope>
    <source>
        <strain evidence="8">TX430BB</strain>
    </source>
</reference>
<dbReference type="STRING" id="1173701.A0A066X9E7"/>
<dbReference type="AlphaFoldDB" id="A0A066X9E7"/>
<feature type="compositionally biased region" description="Basic and acidic residues" evidence="5">
    <location>
        <begin position="394"/>
        <end position="405"/>
    </location>
</feature>